<evidence type="ECO:0000259" key="4">
    <source>
        <dbReference type="Pfam" id="PF16113"/>
    </source>
</evidence>
<gene>
    <name evidence="5" type="ORF">ACEUDJ_00150</name>
</gene>
<evidence type="ECO:0000256" key="2">
    <source>
        <dbReference type="ARBA" id="ARBA00011915"/>
    </source>
</evidence>
<evidence type="ECO:0000256" key="1">
    <source>
        <dbReference type="ARBA" id="ARBA00001709"/>
    </source>
</evidence>
<sequence length="380" mass="42001">MREGVRAERLPTRDGRWLGVLTLDSPASLNALSLPMIQALTRHLRDWEQDPRVCAVLLEGAGEKAFCAGGDIRSFYHERQRMSDGELFRYARDFFLQEYRLDLLIHQYGKPLVCLADGICMGGGMGLLAGARFRLVTESSLLAMPEVSIGLYPDVGASWWLSRLPGRLGLWLGLTGARCNGADALGLGLADWALARTDRPRLMASLLALDWQQEGEALDDALALCFAALADQATLPPPLLLPCRDQIDALLAGLSLEGVLARLFEAPLEGALAQQRETCRGGSPLSRALLWRQYWQGRHLSLAEAFAEELTLSVNCVLRGDFIEGVRALLIDKDKEPHWQGPQALDGIADFYRWPALAGETDNPLWRELKEQTDKQGRAS</sequence>
<dbReference type="Pfam" id="PF16113">
    <property type="entry name" value="ECH_2"/>
    <property type="match status" value="1"/>
</dbReference>
<dbReference type="InterPro" id="IPR029045">
    <property type="entry name" value="ClpP/crotonase-like_dom_sf"/>
</dbReference>
<feature type="domain" description="Enoyl-CoA hydratase/isomerase" evidence="4">
    <location>
        <begin position="19"/>
        <end position="343"/>
    </location>
</feature>
<keyword evidence="3 5" id="KW-0378">Hydrolase</keyword>
<keyword evidence="6" id="KW-1185">Reference proteome</keyword>
<evidence type="ECO:0000313" key="5">
    <source>
        <dbReference type="EMBL" id="MFM4891298.1"/>
    </source>
</evidence>
<protein>
    <recommendedName>
        <fullName evidence="2">3-hydroxyisobutyryl-CoA hydrolase</fullName>
        <ecNumber evidence="2">3.1.2.4</ecNumber>
    </recommendedName>
</protein>
<dbReference type="Gene3D" id="3.90.226.10">
    <property type="entry name" value="2-enoyl-CoA Hydratase, Chain A, domain 1"/>
    <property type="match status" value="1"/>
</dbReference>
<dbReference type="NCBIfam" id="NF004127">
    <property type="entry name" value="PRK05617.1"/>
    <property type="match status" value="1"/>
</dbReference>
<dbReference type="SUPFAM" id="SSF52096">
    <property type="entry name" value="ClpP/crotonase"/>
    <property type="match status" value="1"/>
</dbReference>
<dbReference type="EMBL" id="JBGXBU010000001">
    <property type="protein sequence ID" value="MFM4891298.1"/>
    <property type="molecule type" value="Genomic_DNA"/>
</dbReference>
<dbReference type="PANTHER" id="PTHR43176">
    <property type="entry name" value="3-HYDROXYISOBUTYRYL-COA HYDROLASE-RELATED"/>
    <property type="match status" value="1"/>
</dbReference>
<proteinExistence type="predicted"/>
<dbReference type="InterPro" id="IPR045004">
    <property type="entry name" value="ECH_dom"/>
</dbReference>
<dbReference type="EC" id="3.1.2.4" evidence="2"/>
<accession>A0ABW9GJN0</accession>
<reference evidence="5 6" key="1">
    <citation type="submission" date="2024-09" db="EMBL/GenBank/DDBJ databases">
        <title>Aeromonas strains Genome sequencing and assembly.</title>
        <authorList>
            <person name="Hu X."/>
            <person name="Tang B."/>
        </authorList>
    </citation>
    <scope>NUCLEOTIDE SEQUENCE [LARGE SCALE GENOMIC DNA]</scope>
    <source>
        <strain evidence="5 6">NB23SCDHY001</strain>
    </source>
</reference>
<comment type="catalytic activity">
    <reaction evidence="1">
        <text>3-hydroxy-2-methylpropanoyl-CoA + H2O = 3-hydroxy-2-methylpropanoate + CoA + H(+)</text>
        <dbReference type="Rhea" id="RHEA:20888"/>
        <dbReference type="ChEBI" id="CHEBI:11805"/>
        <dbReference type="ChEBI" id="CHEBI:15377"/>
        <dbReference type="ChEBI" id="CHEBI:15378"/>
        <dbReference type="ChEBI" id="CHEBI:57287"/>
        <dbReference type="ChEBI" id="CHEBI:57340"/>
        <dbReference type="EC" id="3.1.2.4"/>
    </reaction>
</comment>
<dbReference type="GeneID" id="97218463"/>
<comment type="caution">
    <text evidence="5">The sequence shown here is derived from an EMBL/GenBank/DDBJ whole genome shotgun (WGS) entry which is preliminary data.</text>
</comment>
<name>A0ABW9GJN0_9GAMM</name>
<evidence type="ECO:0000256" key="3">
    <source>
        <dbReference type="ARBA" id="ARBA00022801"/>
    </source>
</evidence>
<dbReference type="InterPro" id="IPR032259">
    <property type="entry name" value="HIBYL-CoA-H"/>
</dbReference>
<organism evidence="5 6">
    <name type="scientific">Aeromonas bivalvium</name>
    <dbReference type="NCBI Taxonomy" id="440079"/>
    <lineage>
        <taxon>Bacteria</taxon>
        <taxon>Pseudomonadati</taxon>
        <taxon>Pseudomonadota</taxon>
        <taxon>Gammaproteobacteria</taxon>
        <taxon>Aeromonadales</taxon>
        <taxon>Aeromonadaceae</taxon>
        <taxon>Aeromonas</taxon>
    </lineage>
</organism>
<dbReference type="PANTHER" id="PTHR43176:SF3">
    <property type="entry name" value="3-HYDROXYISOBUTYRYL-COA HYDROLASE, MITOCHONDRIAL"/>
    <property type="match status" value="1"/>
</dbReference>
<dbReference type="GO" id="GO:0016787">
    <property type="term" value="F:hydrolase activity"/>
    <property type="evidence" value="ECO:0007669"/>
    <property type="project" value="UniProtKB-KW"/>
</dbReference>
<dbReference type="CDD" id="cd06558">
    <property type="entry name" value="crotonase-like"/>
    <property type="match status" value="1"/>
</dbReference>
<dbReference type="RefSeq" id="WP_408788992.1">
    <property type="nucleotide sequence ID" value="NZ_JBGXBU010000001.1"/>
</dbReference>
<evidence type="ECO:0000313" key="6">
    <source>
        <dbReference type="Proteomes" id="UP001630969"/>
    </source>
</evidence>
<dbReference type="Proteomes" id="UP001630969">
    <property type="component" value="Unassembled WGS sequence"/>
</dbReference>